<dbReference type="InterPro" id="IPR036691">
    <property type="entry name" value="Endo/exonu/phosph_ase_sf"/>
</dbReference>
<sequence>MGLSSTETHGLDGLVRKTHGLDGLYAGVATETHGLDGLVREKMLYINMEESQSDFEVERDNLHEDLQKDYSSESDNAGKIWLLWNSDVSVQKLASSNQFLTVKVEENGHGFILTVVYAKCNHNERKSLWEDLEATASFSLPWVICGDFNIIKDDSERRGGQPRQFTAMADFNLCTQNCGLVDMRFQGPSFGSHNLGPFSLGDSNRRKSFQEGIGVGLNKLSSKLKRVKIILRDWNFRVFGKTTAIIHELEQRIERLESSLQNCFNAEDDNDLMVTKLELSTWMSREETRLSHLAKKNWLKDGDPKSKFFHAILNVKKHNRVSDMFLVDGAHINSPVKIHQAAVEYFKDFLGHHNSCDMPDLNHLISPVISNVENLMLCKDPSLDDIKDALFSIPIDSSPGPDGFGSGFFRTCWEFVKEDLLEATLEFFHSHHLPRYFTASYIVLIPKVDKPNGFDKFRPISLCSVFYKICTKIIVARLTNLLAKMIAQEQGAFIPGRSIFENISLTQEMVHSINKKSVGGNVVIKLDMSKAYDRVAWKFLFHARSTPLVSHLMYADDIVIFANGSKKSMKGLSQYLGVPIVTGRLKASDFTDLLGKVKKKIAGWKMKLLSVGGRTVLLRHVLSSMVTHLLAVLHVPKIVIRELNKILSSFFWGESEGKGKRKWVDWKKICCPIEEGGLGIRDFGDIQRALHMKLAWRLMSENSLWAEFFKGKYVKEKHLSLLGPNKGTRFWKSIVNSIPDIMHNSKWIVREGNLSFWYDNWVEGGPLHAHYPVIDPMIKIKECRIENGWDIPLLERLVGQQKANEVCQLLARRKEGRDVLVWLKEKDGSFSTKSAWDCIRVHTPPLNWAH</sequence>
<dbReference type="EMBL" id="LIHL02000008">
    <property type="protein sequence ID" value="KAF5463197.1"/>
    <property type="molecule type" value="Genomic_DNA"/>
</dbReference>
<dbReference type="Gene3D" id="3.60.10.10">
    <property type="entry name" value="Endonuclease/exonuclease/phosphatase"/>
    <property type="match status" value="1"/>
</dbReference>
<reference evidence="2" key="1">
    <citation type="submission" date="2015-10" db="EMBL/GenBank/DDBJ databases">
        <authorList>
            <person name="Martinez-Garcia P.J."/>
            <person name="Crepeau M.W."/>
            <person name="Puiu D."/>
            <person name="Gonzalez-Ibeas D."/>
            <person name="Whalen J."/>
            <person name="Stevens K."/>
            <person name="Paul R."/>
            <person name="Butterfield T."/>
            <person name="Britton M."/>
            <person name="Reagan R."/>
            <person name="Chakraborty S."/>
            <person name="Walawage S.L."/>
            <person name="Vasquez-Gross H.A."/>
            <person name="Cardeno C."/>
            <person name="Famula R."/>
            <person name="Pratt K."/>
            <person name="Kuruganti S."/>
            <person name="Aradhya M.K."/>
            <person name="Leslie C.A."/>
            <person name="Dandekar A.M."/>
            <person name="Salzberg S.L."/>
            <person name="Wegrzyn J.L."/>
            <person name="Langley C.H."/>
            <person name="Neale D.B."/>
        </authorList>
    </citation>
    <scope>NUCLEOTIDE SEQUENCE</scope>
    <source>
        <tissue evidence="2">Leaves</tissue>
    </source>
</reference>
<dbReference type="PANTHER" id="PTHR33116:SF80">
    <property type="entry name" value="REVERSE TRANSCRIPTASE ZINC-BINDING DOMAIN-CONTAINING PROTEIN"/>
    <property type="match status" value="1"/>
</dbReference>
<organism evidence="2 3">
    <name type="scientific">Juglans regia</name>
    <name type="common">English walnut</name>
    <dbReference type="NCBI Taxonomy" id="51240"/>
    <lineage>
        <taxon>Eukaryota</taxon>
        <taxon>Viridiplantae</taxon>
        <taxon>Streptophyta</taxon>
        <taxon>Embryophyta</taxon>
        <taxon>Tracheophyta</taxon>
        <taxon>Spermatophyta</taxon>
        <taxon>Magnoliopsida</taxon>
        <taxon>eudicotyledons</taxon>
        <taxon>Gunneridae</taxon>
        <taxon>Pentapetalae</taxon>
        <taxon>rosids</taxon>
        <taxon>fabids</taxon>
        <taxon>Fagales</taxon>
        <taxon>Juglandaceae</taxon>
        <taxon>Juglans</taxon>
    </lineage>
</organism>
<evidence type="ECO:0000313" key="2">
    <source>
        <dbReference type="EMBL" id="KAF5463197.1"/>
    </source>
</evidence>
<dbReference type="SUPFAM" id="SSF56219">
    <property type="entry name" value="DNase I-like"/>
    <property type="match status" value="1"/>
</dbReference>
<gene>
    <name evidence="2" type="ORF">F2P56_019133</name>
</gene>
<protein>
    <recommendedName>
        <fullName evidence="1">Reverse transcriptase domain-containing protein</fullName>
    </recommendedName>
</protein>
<dbReference type="SUPFAM" id="SSF56672">
    <property type="entry name" value="DNA/RNA polymerases"/>
    <property type="match status" value="1"/>
</dbReference>
<feature type="domain" description="Reverse transcriptase" evidence="1">
    <location>
        <begin position="449"/>
        <end position="543"/>
    </location>
</feature>
<dbReference type="GO" id="GO:0003824">
    <property type="term" value="F:catalytic activity"/>
    <property type="evidence" value="ECO:0007669"/>
    <property type="project" value="InterPro"/>
</dbReference>
<comment type="caution">
    <text evidence="2">The sequence shown here is derived from an EMBL/GenBank/DDBJ whole genome shotgun (WGS) entry which is preliminary data.</text>
</comment>
<dbReference type="Pfam" id="PF00078">
    <property type="entry name" value="RVT_1"/>
    <property type="match status" value="1"/>
</dbReference>
<dbReference type="PANTHER" id="PTHR33116">
    <property type="entry name" value="REVERSE TRANSCRIPTASE ZINC-BINDING DOMAIN-CONTAINING PROTEIN-RELATED-RELATED"/>
    <property type="match status" value="1"/>
</dbReference>
<accession>A0A833XB39</accession>
<reference evidence="2" key="2">
    <citation type="submission" date="2020-03" db="EMBL/GenBank/DDBJ databases">
        <title>Walnut 2.0.</title>
        <authorList>
            <person name="Marrano A."/>
            <person name="Britton M."/>
            <person name="Zimin A.V."/>
            <person name="Zaini P.A."/>
            <person name="Workman R."/>
            <person name="Puiu D."/>
            <person name="Bianco L."/>
            <person name="Allen B.J."/>
            <person name="Troggio M."/>
            <person name="Leslie C.A."/>
            <person name="Timp W."/>
            <person name="Dendekar A."/>
            <person name="Salzberg S.L."/>
            <person name="Neale D.B."/>
        </authorList>
    </citation>
    <scope>NUCLEOTIDE SEQUENCE</scope>
    <source>
        <tissue evidence="2">Leaves</tissue>
    </source>
</reference>
<proteinExistence type="predicted"/>
<evidence type="ECO:0000313" key="3">
    <source>
        <dbReference type="Proteomes" id="UP000619265"/>
    </source>
</evidence>
<dbReference type="Proteomes" id="UP000619265">
    <property type="component" value="Unassembled WGS sequence"/>
</dbReference>
<dbReference type="InterPro" id="IPR000477">
    <property type="entry name" value="RT_dom"/>
</dbReference>
<name>A0A833XB39_JUGRE</name>
<dbReference type="InterPro" id="IPR043502">
    <property type="entry name" value="DNA/RNA_pol_sf"/>
</dbReference>
<dbReference type="CDD" id="cd01650">
    <property type="entry name" value="RT_nLTR_like"/>
    <property type="match status" value="1"/>
</dbReference>
<evidence type="ECO:0000259" key="1">
    <source>
        <dbReference type="Pfam" id="PF00078"/>
    </source>
</evidence>
<dbReference type="AlphaFoldDB" id="A0A833XB39"/>
<dbReference type="Gramene" id="Jr08_19190_p1">
    <property type="protein sequence ID" value="cds.Jr08_19190_p1"/>
    <property type="gene ID" value="Jr08_19190"/>
</dbReference>